<dbReference type="InParanoid" id="A0A1C7NQH2"/>
<dbReference type="EMBL" id="LUGH01000016">
    <property type="protein sequence ID" value="OBZ91268.1"/>
    <property type="molecule type" value="Genomic_DNA"/>
</dbReference>
<protein>
    <submittedName>
        <fullName evidence="1">Uncharacterized protein</fullName>
    </submittedName>
</protein>
<evidence type="ECO:0000313" key="2">
    <source>
        <dbReference type="Proteomes" id="UP000093000"/>
    </source>
</evidence>
<evidence type="ECO:0000313" key="1">
    <source>
        <dbReference type="EMBL" id="OBZ91268.1"/>
    </source>
</evidence>
<proteinExistence type="predicted"/>
<dbReference type="AlphaFoldDB" id="A0A1C7NQH2"/>
<gene>
    <name evidence="1" type="ORF">A0J61_00678</name>
</gene>
<organism evidence="1 2">
    <name type="scientific">Choanephora cucurbitarum</name>
    <dbReference type="NCBI Taxonomy" id="101091"/>
    <lineage>
        <taxon>Eukaryota</taxon>
        <taxon>Fungi</taxon>
        <taxon>Fungi incertae sedis</taxon>
        <taxon>Mucoromycota</taxon>
        <taxon>Mucoromycotina</taxon>
        <taxon>Mucoromycetes</taxon>
        <taxon>Mucorales</taxon>
        <taxon>Mucorineae</taxon>
        <taxon>Choanephoraceae</taxon>
        <taxon>Choanephoroideae</taxon>
        <taxon>Choanephora</taxon>
    </lineage>
</organism>
<dbReference type="Proteomes" id="UP000093000">
    <property type="component" value="Unassembled WGS sequence"/>
</dbReference>
<sequence>MVKNKILTEKSTIFVINVKKMFCYEYLKEHNSSSHKDAATYRWSSQGPVPERLYFKQRYL</sequence>
<accession>A0A1C7NQH2</accession>
<comment type="caution">
    <text evidence="1">The sequence shown here is derived from an EMBL/GenBank/DDBJ whole genome shotgun (WGS) entry which is preliminary data.</text>
</comment>
<name>A0A1C7NQH2_9FUNG</name>
<reference evidence="1 2" key="1">
    <citation type="submission" date="2016-03" db="EMBL/GenBank/DDBJ databases">
        <title>Choanephora cucurbitarum.</title>
        <authorList>
            <person name="Min B."/>
            <person name="Park H."/>
            <person name="Park J.-H."/>
            <person name="Shin H.-D."/>
            <person name="Choi I.-G."/>
        </authorList>
    </citation>
    <scope>NUCLEOTIDE SEQUENCE [LARGE SCALE GENOMIC DNA]</scope>
    <source>
        <strain evidence="1 2">KUS-F28377</strain>
    </source>
</reference>
<keyword evidence="2" id="KW-1185">Reference proteome</keyword>